<evidence type="ECO:0008006" key="3">
    <source>
        <dbReference type="Google" id="ProtNLM"/>
    </source>
</evidence>
<dbReference type="Proteomes" id="UP000214646">
    <property type="component" value="Unassembled WGS sequence"/>
</dbReference>
<proteinExistence type="predicted"/>
<dbReference type="OrthoDB" id="9810361at2"/>
<comment type="caution">
    <text evidence="1">The sequence shown here is derived from an EMBL/GenBank/DDBJ whole genome shotgun (WGS) entry which is preliminary data.</text>
</comment>
<dbReference type="AlphaFoldDB" id="A0A225D4Q8"/>
<keyword evidence="2" id="KW-1185">Reference proteome</keyword>
<evidence type="ECO:0000313" key="2">
    <source>
        <dbReference type="Proteomes" id="UP000214646"/>
    </source>
</evidence>
<name>A0A225D4Q8_9BACT</name>
<sequence length="420" mass="45921">MPMPVKSLPVVQNWDCHGCADCCKTYDVPVTEAERARIEAQNWAADAEFQAAHPGVAPVVADDRGGGHRLQHSADGTCVFLGPEHKCRIHAKFGGAAKPRACRIYPFALVPAGDHWRVGIRYACPSAADNRGRPLSAHAADVTEYAALLAGDAGVPTVPPPLAPGQVVSWPDLLRFVKAFDDFLAEPGITIEHRLRRVLALASQCKHARFDTINGARLTEFLTVMSAAVADEVPARPDDLPRPGWVGRSIFRQTAAVYARKDTGRFAGVARQGRLTRIRAAWQFAVGMGPIPRLHALIPETTFEAADRPTGPLSPEADALLTRYFRVKIESLQFCGAPNFGRSFWDGLESLALTFPVILWLGRVLTTDARPRDDAIRLALQIVDDSFGYNKLLGAGRQLWAVTALAERDELPKLVAWYAR</sequence>
<reference evidence="2" key="1">
    <citation type="submission" date="2017-06" db="EMBL/GenBank/DDBJ databases">
        <title>Genome analysis of Fimbriiglobus ruber SP5, the first member of the order Planctomycetales with confirmed chitinolytic capability.</title>
        <authorList>
            <person name="Ravin N.V."/>
            <person name="Rakitin A.L."/>
            <person name="Ivanova A.A."/>
            <person name="Beletsky A.V."/>
            <person name="Kulichevskaya I.S."/>
            <person name="Mardanov A.V."/>
            <person name="Dedysh S.N."/>
        </authorList>
    </citation>
    <scope>NUCLEOTIDE SEQUENCE [LARGE SCALE GENOMIC DNA]</scope>
    <source>
        <strain evidence="2">SP5</strain>
    </source>
</reference>
<accession>A0A225D4Q8</accession>
<dbReference type="Pfam" id="PF03692">
    <property type="entry name" value="CxxCxxCC"/>
    <property type="match status" value="1"/>
</dbReference>
<dbReference type="InterPro" id="IPR005358">
    <property type="entry name" value="Puta_zinc/iron-chelating_dom"/>
</dbReference>
<dbReference type="RefSeq" id="WP_143394050.1">
    <property type="nucleotide sequence ID" value="NZ_NIDE01000020.1"/>
</dbReference>
<dbReference type="PANTHER" id="PTHR35866">
    <property type="entry name" value="PUTATIVE-RELATED"/>
    <property type="match status" value="1"/>
</dbReference>
<dbReference type="PANTHER" id="PTHR35866:SF2">
    <property type="entry name" value="YKGJ FAMILY CYSTEINE CLUSTER PROTEIN"/>
    <property type="match status" value="1"/>
</dbReference>
<organism evidence="1 2">
    <name type="scientific">Fimbriiglobus ruber</name>
    <dbReference type="NCBI Taxonomy" id="1908690"/>
    <lineage>
        <taxon>Bacteria</taxon>
        <taxon>Pseudomonadati</taxon>
        <taxon>Planctomycetota</taxon>
        <taxon>Planctomycetia</taxon>
        <taxon>Gemmatales</taxon>
        <taxon>Gemmataceae</taxon>
        <taxon>Fimbriiglobus</taxon>
    </lineage>
</organism>
<dbReference type="EMBL" id="NIDE01000020">
    <property type="protein sequence ID" value="OWK34624.1"/>
    <property type="molecule type" value="Genomic_DNA"/>
</dbReference>
<protein>
    <recommendedName>
        <fullName evidence="3">YkgJ family cysteine cluster protein</fullName>
    </recommendedName>
</protein>
<gene>
    <name evidence="1" type="ORF">FRUB_10595</name>
</gene>
<evidence type="ECO:0000313" key="1">
    <source>
        <dbReference type="EMBL" id="OWK34624.1"/>
    </source>
</evidence>